<organism evidence="1 2">
    <name type="scientific">Neptunomonas japonica JAMM 1380</name>
    <dbReference type="NCBI Taxonomy" id="1441457"/>
    <lineage>
        <taxon>Bacteria</taxon>
        <taxon>Pseudomonadati</taxon>
        <taxon>Pseudomonadota</taxon>
        <taxon>Gammaproteobacteria</taxon>
        <taxon>Oceanospirillales</taxon>
        <taxon>Oceanospirillaceae</taxon>
        <taxon>Neptunomonas</taxon>
    </lineage>
</organism>
<proteinExistence type="predicted"/>
<dbReference type="RefSeq" id="WP_201348666.1">
    <property type="nucleotide sequence ID" value="NZ_AP014546.1"/>
</dbReference>
<accession>A0A7R6SYD1</accession>
<dbReference type="AlphaFoldDB" id="A0A7R6SYD1"/>
<name>A0A7R6SYD1_9GAMM</name>
<keyword evidence="2" id="KW-1185">Reference proteome</keyword>
<protein>
    <recommendedName>
        <fullName evidence="3">Lipoprotein</fullName>
    </recommendedName>
</protein>
<sequence length="153" mass="17701">MKFTTVLICALLISGCSSTYQKRDNNSYGYTDQILSTKLYALQYYEMHMWSKSDGRSKWVQRAAELCHPDQFSEIEYFEQLYTLGQQTSFSLIGSTPTFYYETETAALSQGYVLCNGSQLSQEEVEEIIRRTQFCIKTDCRLSDESKSYKALK</sequence>
<evidence type="ECO:0008006" key="3">
    <source>
        <dbReference type="Google" id="ProtNLM"/>
    </source>
</evidence>
<dbReference type="KEGG" id="njp:NEJAP_3669"/>
<reference evidence="1 2" key="1">
    <citation type="journal article" date="2008" name="Int. J. Syst. Evol. Microbiol.">
        <title>Neptunomonas japonica sp. nov., an Osedax japonicus symbiont-like bacterium isolated from sediment adjacent to sperm whale carcasses off Kagoshima, Japan.</title>
        <authorList>
            <person name="Miyazaki M."/>
            <person name="Nogi Y."/>
            <person name="Fujiwara Y."/>
            <person name="Kawato M."/>
            <person name="Kubokawa K."/>
            <person name="Horikoshi K."/>
        </authorList>
    </citation>
    <scope>NUCLEOTIDE SEQUENCE [LARGE SCALE GENOMIC DNA]</scope>
    <source>
        <strain evidence="1 2">JAMM 1380</strain>
    </source>
</reference>
<gene>
    <name evidence="1" type="ORF">NEJAP_3669</name>
</gene>
<evidence type="ECO:0000313" key="2">
    <source>
        <dbReference type="Proteomes" id="UP000595332"/>
    </source>
</evidence>
<dbReference type="EMBL" id="AP014546">
    <property type="protein sequence ID" value="BBB31607.1"/>
    <property type="molecule type" value="Genomic_DNA"/>
</dbReference>
<dbReference type="PROSITE" id="PS51257">
    <property type="entry name" value="PROKAR_LIPOPROTEIN"/>
    <property type="match status" value="1"/>
</dbReference>
<evidence type="ECO:0000313" key="1">
    <source>
        <dbReference type="EMBL" id="BBB31607.1"/>
    </source>
</evidence>
<dbReference type="Proteomes" id="UP000595332">
    <property type="component" value="Chromosome"/>
</dbReference>